<dbReference type="GO" id="GO:0005886">
    <property type="term" value="C:plasma membrane"/>
    <property type="evidence" value="ECO:0007669"/>
    <property type="project" value="UniProtKB-SubCell"/>
</dbReference>
<keyword evidence="14" id="KW-0443">Lipid metabolism</keyword>
<keyword evidence="16" id="KW-0594">Phospholipid biosynthesis</keyword>
<evidence type="ECO:0000256" key="9">
    <source>
        <dbReference type="ARBA" id="ARBA00022516"/>
    </source>
</evidence>
<evidence type="ECO:0000256" key="14">
    <source>
        <dbReference type="ARBA" id="ARBA00023098"/>
    </source>
</evidence>
<dbReference type="Pfam" id="PF01148">
    <property type="entry name" value="CTP_transf_1"/>
    <property type="match status" value="1"/>
</dbReference>
<evidence type="ECO:0000256" key="12">
    <source>
        <dbReference type="ARBA" id="ARBA00022695"/>
    </source>
</evidence>
<dbReference type="PANTHER" id="PTHR46382">
    <property type="entry name" value="PHOSPHATIDATE CYTIDYLYLTRANSFERASE"/>
    <property type="match status" value="1"/>
</dbReference>
<evidence type="ECO:0000256" key="24">
    <source>
        <dbReference type="SAM" id="MobiDB-lite"/>
    </source>
</evidence>
<evidence type="ECO:0000256" key="21">
    <source>
        <dbReference type="ARBA" id="ARBA00032396"/>
    </source>
</evidence>
<evidence type="ECO:0000256" key="8">
    <source>
        <dbReference type="ARBA" id="ARBA00022475"/>
    </source>
</evidence>
<dbReference type="STRING" id="904291.A7J15_02240"/>
<evidence type="ECO:0000256" key="18">
    <source>
        <dbReference type="ARBA" id="ARBA00029893"/>
    </source>
</evidence>
<dbReference type="OrthoDB" id="9799199at2"/>
<evidence type="ECO:0000256" key="15">
    <source>
        <dbReference type="ARBA" id="ARBA00023136"/>
    </source>
</evidence>
<organism evidence="26 27">
    <name type="scientific">Microbacterium sediminis</name>
    <dbReference type="NCBI Taxonomy" id="904291"/>
    <lineage>
        <taxon>Bacteria</taxon>
        <taxon>Bacillati</taxon>
        <taxon>Actinomycetota</taxon>
        <taxon>Actinomycetes</taxon>
        <taxon>Micrococcales</taxon>
        <taxon>Microbacteriaceae</taxon>
        <taxon>Microbacterium</taxon>
    </lineage>
</organism>
<dbReference type="EC" id="2.7.7.41" evidence="6"/>
<feature type="region of interest" description="Disordered" evidence="24">
    <location>
        <begin position="1"/>
        <end position="39"/>
    </location>
</feature>
<accession>A0A1B9NF64</accession>
<dbReference type="AlphaFoldDB" id="A0A1B9NF64"/>
<feature type="compositionally biased region" description="Basic and acidic residues" evidence="24">
    <location>
        <begin position="12"/>
        <end position="39"/>
    </location>
</feature>
<feature type="transmembrane region" description="Helical" evidence="25">
    <location>
        <begin position="276"/>
        <end position="296"/>
    </location>
</feature>
<dbReference type="Proteomes" id="UP000093355">
    <property type="component" value="Unassembled WGS sequence"/>
</dbReference>
<dbReference type="GO" id="GO:0004605">
    <property type="term" value="F:phosphatidate cytidylyltransferase activity"/>
    <property type="evidence" value="ECO:0007669"/>
    <property type="project" value="UniProtKB-EC"/>
</dbReference>
<evidence type="ECO:0000256" key="1">
    <source>
        <dbReference type="ARBA" id="ARBA00001698"/>
    </source>
</evidence>
<evidence type="ECO:0000256" key="16">
    <source>
        <dbReference type="ARBA" id="ARBA00023209"/>
    </source>
</evidence>
<evidence type="ECO:0000256" key="6">
    <source>
        <dbReference type="ARBA" id="ARBA00012487"/>
    </source>
</evidence>
<gene>
    <name evidence="26" type="ORF">A7J15_02240</name>
</gene>
<protein>
    <recommendedName>
        <fullName evidence="7">Phosphatidate cytidylyltransferase</fullName>
        <ecNumber evidence="6">2.7.7.41</ecNumber>
    </recommendedName>
    <alternativeName>
        <fullName evidence="20">CDP-DAG synthase</fullName>
    </alternativeName>
    <alternativeName>
        <fullName evidence="22">CDP-DG synthase</fullName>
    </alternativeName>
    <alternativeName>
        <fullName evidence="18">CDP-diacylglycerol synthase</fullName>
    </alternativeName>
    <alternativeName>
        <fullName evidence="21">CDP-diglyceride pyrophosphorylase</fullName>
    </alternativeName>
    <alternativeName>
        <fullName evidence="23">CDP-diglyceride synthase</fullName>
    </alternativeName>
    <alternativeName>
        <fullName evidence="19">CTP:phosphatidate cytidylyltransferase</fullName>
    </alternativeName>
</protein>
<comment type="similarity">
    <text evidence="5">Belongs to the CDS family.</text>
</comment>
<evidence type="ECO:0000256" key="3">
    <source>
        <dbReference type="ARBA" id="ARBA00005119"/>
    </source>
</evidence>
<evidence type="ECO:0000256" key="10">
    <source>
        <dbReference type="ARBA" id="ARBA00022679"/>
    </source>
</evidence>
<evidence type="ECO:0000256" key="11">
    <source>
        <dbReference type="ARBA" id="ARBA00022692"/>
    </source>
</evidence>
<reference evidence="26 27" key="1">
    <citation type="submission" date="2016-05" db="EMBL/GenBank/DDBJ databases">
        <authorList>
            <person name="Lavstsen T."/>
            <person name="Jespersen J.S."/>
        </authorList>
    </citation>
    <scope>NUCLEOTIDE SEQUENCE [LARGE SCALE GENOMIC DNA]</scope>
    <source>
        <strain evidence="26 27">YLB-01</strain>
    </source>
</reference>
<evidence type="ECO:0000256" key="4">
    <source>
        <dbReference type="ARBA" id="ARBA00005189"/>
    </source>
</evidence>
<comment type="catalytic activity">
    <reaction evidence="1">
        <text>a 1,2-diacyl-sn-glycero-3-phosphate + CTP + H(+) = a CDP-1,2-diacyl-sn-glycerol + diphosphate</text>
        <dbReference type="Rhea" id="RHEA:16229"/>
        <dbReference type="ChEBI" id="CHEBI:15378"/>
        <dbReference type="ChEBI" id="CHEBI:33019"/>
        <dbReference type="ChEBI" id="CHEBI:37563"/>
        <dbReference type="ChEBI" id="CHEBI:58332"/>
        <dbReference type="ChEBI" id="CHEBI:58608"/>
        <dbReference type="EC" id="2.7.7.41"/>
    </reaction>
</comment>
<evidence type="ECO:0000256" key="17">
    <source>
        <dbReference type="ARBA" id="ARBA00023264"/>
    </source>
</evidence>
<keyword evidence="8" id="KW-1003">Cell membrane</keyword>
<dbReference type="GO" id="GO:0016024">
    <property type="term" value="P:CDP-diacylglycerol biosynthetic process"/>
    <property type="evidence" value="ECO:0007669"/>
    <property type="project" value="TreeGrafter"/>
</dbReference>
<comment type="caution">
    <text evidence="26">The sequence shown here is derived from an EMBL/GenBank/DDBJ whole genome shotgun (WGS) entry which is preliminary data.</text>
</comment>
<name>A0A1B9NF64_9MICO</name>
<comment type="pathway">
    <text evidence="3">Phospholipid metabolism; CDP-diacylglycerol biosynthesis; CDP-diacylglycerol from sn-glycerol 3-phosphate: step 3/3.</text>
</comment>
<feature type="transmembrane region" description="Helical" evidence="25">
    <location>
        <begin position="186"/>
        <end position="206"/>
    </location>
</feature>
<evidence type="ECO:0000256" key="5">
    <source>
        <dbReference type="ARBA" id="ARBA00010185"/>
    </source>
</evidence>
<dbReference type="EMBL" id="LXMD01000013">
    <property type="protein sequence ID" value="OCG75245.1"/>
    <property type="molecule type" value="Genomic_DNA"/>
</dbReference>
<proteinExistence type="inferred from homology"/>
<evidence type="ECO:0000256" key="7">
    <source>
        <dbReference type="ARBA" id="ARBA00019373"/>
    </source>
</evidence>
<feature type="transmembrane region" description="Helical" evidence="25">
    <location>
        <begin position="74"/>
        <end position="94"/>
    </location>
</feature>
<feature type="transmembrane region" description="Helical" evidence="25">
    <location>
        <begin position="100"/>
        <end position="118"/>
    </location>
</feature>
<keyword evidence="10 26" id="KW-0808">Transferase</keyword>
<keyword evidence="17" id="KW-1208">Phospholipid metabolism</keyword>
<evidence type="ECO:0000313" key="26">
    <source>
        <dbReference type="EMBL" id="OCG75245.1"/>
    </source>
</evidence>
<feature type="transmembrane region" description="Helical" evidence="25">
    <location>
        <begin position="125"/>
        <end position="143"/>
    </location>
</feature>
<feature type="transmembrane region" description="Helical" evidence="25">
    <location>
        <begin position="149"/>
        <end position="166"/>
    </location>
</feature>
<keyword evidence="11 25" id="KW-0812">Transmembrane</keyword>
<evidence type="ECO:0000256" key="19">
    <source>
        <dbReference type="ARBA" id="ARBA00031825"/>
    </source>
</evidence>
<keyword evidence="15 25" id="KW-0472">Membrane</keyword>
<sequence>MTDSPAAGGDAPDSRREAGAPRAVDSRGSGRDPFEHAREHARDQFGHAREHLEQAREQFEATNERIKQRTGRDLILAILTGLILGAVVLASLLIVKWTFALLALAAAALGTFELVRALQTGGRRVDVIPQLIAVPLIVLPAYFSESWLQWTALFASVFLIAVWRMLGQMTARDGRLYGDVLGDVLAGAFVPVYVAFLASLAVALLRQPEGEWWVLAFLITVITADTGAYAAGLAFGRHPMAPRISPKKTWEGFAGAAVAALVAGALLAQFMLGGPWWAGLIFGAVILATATIGDLGESMLKRDLGIKDMSSWVPGHGGVLDRLDSILLSAAAALALHALLSPLGGL</sequence>
<dbReference type="RefSeq" id="WP_067023687.1">
    <property type="nucleotide sequence ID" value="NZ_JRNY01000001.1"/>
</dbReference>
<evidence type="ECO:0000256" key="2">
    <source>
        <dbReference type="ARBA" id="ARBA00004651"/>
    </source>
</evidence>
<comment type="pathway">
    <text evidence="4">Lipid metabolism.</text>
</comment>
<keyword evidence="13 25" id="KW-1133">Transmembrane helix</keyword>
<comment type="subcellular location">
    <subcellularLocation>
        <location evidence="2">Cell membrane</location>
        <topology evidence="2">Multi-pass membrane protein</topology>
    </subcellularLocation>
</comment>
<evidence type="ECO:0000256" key="25">
    <source>
        <dbReference type="SAM" id="Phobius"/>
    </source>
</evidence>
<evidence type="ECO:0000256" key="22">
    <source>
        <dbReference type="ARBA" id="ARBA00032743"/>
    </source>
</evidence>
<keyword evidence="12 26" id="KW-0548">Nucleotidyltransferase</keyword>
<keyword evidence="27" id="KW-1185">Reference proteome</keyword>
<evidence type="ECO:0000256" key="23">
    <source>
        <dbReference type="ARBA" id="ARBA00033406"/>
    </source>
</evidence>
<feature type="transmembrane region" description="Helical" evidence="25">
    <location>
        <begin position="212"/>
        <end position="231"/>
    </location>
</feature>
<dbReference type="PANTHER" id="PTHR46382:SF1">
    <property type="entry name" value="PHOSPHATIDATE CYTIDYLYLTRANSFERASE"/>
    <property type="match status" value="1"/>
</dbReference>
<evidence type="ECO:0000256" key="13">
    <source>
        <dbReference type="ARBA" id="ARBA00022989"/>
    </source>
</evidence>
<feature type="transmembrane region" description="Helical" evidence="25">
    <location>
        <begin position="252"/>
        <end position="270"/>
    </location>
</feature>
<evidence type="ECO:0000313" key="27">
    <source>
        <dbReference type="Proteomes" id="UP000093355"/>
    </source>
</evidence>
<keyword evidence="9" id="KW-0444">Lipid biosynthesis</keyword>
<evidence type="ECO:0000256" key="20">
    <source>
        <dbReference type="ARBA" id="ARBA00032253"/>
    </source>
</evidence>